<evidence type="ECO:0000259" key="3">
    <source>
        <dbReference type="PROSITE" id="PS50977"/>
    </source>
</evidence>
<dbReference type="PROSITE" id="PS50977">
    <property type="entry name" value="HTH_TETR_2"/>
    <property type="match status" value="1"/>
</dbReference>
<evidence type="ECO:0000313" key="4">
    <source>
        <dbReference type="EMBL" id="MFC4713523.1"/>
    </source>
</evidence>
<dbReference type="InterPro" id="IPR039532">
    <property type="entry name" value="TetR_C_Firmicutes"/>
</dbReference>
<dbReference type="EMBL" id="JBHSGL010000005">
    <property type="protein sequence ID" value="MFC4713523.1"/>
    <property type="molecule type" value="Genomic_DNA"/>
</dbReference>
<dbReference type="InterPro" id="IPR050624">
    <property type="entry name" value="HTH-type_Tx_Regulator"/>
</dbReference>
<dbReference type="InterPro" id="IPR009057">
    <property type="entry name" value="Homeodomain-like_sf"/>
</dbReference>
<dbReference type="RefSeq" id="WP_377279230.1">
    <property type="nucleotide sequence ID" value="NZ_JBHSGL010000005.1"/>
</dbReference>
<feature type="DNA-binding region" description="H-T-H motif" evidence="2">
    <location>
        <begin position="32"/>
        <end position="51"/>
    </location>
</feature>
<dbReference type="PANTHER" id="PTHR43479">
    <property type="entry name" value="ACREF/ENVCD OPERON REPRESSOR-RELATED"/>
    <property type="match status" value="1"/>
</dbReference>
<dbReference type="Proteomes" id="UP001595932">
    <property type="component" value="Unassembled WGS sequence"/>
</dbReference>
<dbReference type="PANTHER" id="PTHR43479:SF11">
    <property type="entry name" value="ACREF_ENVCD OPERON REPRESSOR-RELATED"/>
    <property type="match status" value="1"/>
</dbReference>
<dbReference type="InterPro" id="IPR001647">
    <property type="entry name" value="HTH_TetR"/>
</dbReference>
<keyword evidence="5" id="KW-1185">Reference proteome</keyword>
<dbReference type="Pfam" id="PF14278">
    <property type="entry name" value="TetR_C_8"/>
    <property type="match status" value="1"/>
</dbReference>
<evidence type="ECO:0000313" key="5">
    <source>
        <dbReference type="Proteomes" id="UP001595932"/>
    </source>
</evidence>
<feature type="domain" description="HTH tetR-type" evidence="3">
    <location>
        <begin position="9"/>
        <end position="69"/>
    </location>
</feature>
<dbReference type="SUPFAM" id="SSF46689">
    <property type="entry name" value="Homeodomain-like"/>
    <property type="match status" value="1"/>
</dbReference>
<dbReference type="Gene3D" id="1.10.357.10">
    <property type="entry name" value="Tetracycline Repressor, domain 2"/>
    <property type="match status" value="1"/>
</dbReference>
<reference evidence="5" key="1">
    <citation type="journal article" date="2019" name="Int. J. Syst. Evol. Microbiol.">
        <title>The Global Catalogue of Microorganisms (GCM) 10K type strain sequencing project: providing services to taxonomists for standard genome sequencing and annotation.</title>
        <authorList>
            <consortium name="The Broad Institute Genomics Platform"/>
            <consortium name="The Broad Institute Genome Sequencing Center for Infectious Disease"/>
            <person name="Wu L."/>
            <person name="Ma J."/>
        </authorList>
    </citation>
    <scope>NUCLEOTIDE SEQUENCE [LARGE SCALE GENOMIC DNA]</scope>
    <source>
        <strain evidence="5">CGMCC 1.12151</strain>
    </source>
</reference>
<sequence length="188" mass="21492">MKKNSAVAAQTKQNLTDAFWDIYCNKRIEKITIKEVTVKAGYNRSTFYEYFTDVYDVLEQLEDTLISKLQELPVQQLSSTDSAFSFEALINVYVQHSKYLAVLLGDHGDPAFQAKTKRSMKPLMKEVLLKQGAKDDFELDYTLEYALSAMIGVLSYWFNQEHAPPLENLMELLGRLSTEGVMKNPDGR</sequence>
<organism evidence="4 5">
    <name type="scientific">Planococcus dechangensis</name>
    <dbReference type="NCBI Taxonomy" id="1176255"/>
    <lineage>
        <taxon>Bacteria</taxon>
        <taxon>Bacillati</taxon>
        <taxon>Bacillota</taxon>
        <taxon>Bacilli</taxon>
        <taxon>Bacillales</taxon>
        <taxon>Caryophanaceae</taxon>
        <taxon>Planococcus</taxon>
    </lineage>
</organism>
<protein>
    <submittedName>
        <fullName evidence="4">TetR/AcrR family transcriptional regulator</fullName>
    </submittedName>
</protein>
<name>A0ABV9MG29_9BACL</name>
<keyword evidence="1 2" id="KW-0238">DNA-binding</keyword>
<comment type="caution">
    <text evidence="4">The sequence shown here is derived from an EMBL/GenBank/DDBJ whole genome shotgun (WGS) entry which is preliminary data.</text>
</comment>
<evidence type="ECO:0000256" key="1">
    <source>
        <dbReference type="ARBA" id="ARBA00023125"/>
    </source>
</evidence>
<evidence type="ECO:0000256" key="2">
    <source>
        <dbReference type="PROSITE-ProRule" id="PRU00335"/>
    </source>
</evidence>
<proteinExistence type="predicted"/>
<accession>A0ABV9MG29</accession>
<gene>
    <name evidence="4" type="ORF">ACFO5U_11645</name>
</gene>